<dbReference type="Proteomes" id="UP001160758">
    <property type="component" value="Unassembled WGS sequence"/>
</dbReference>
<proteinExistence type="predicted"/>
<comment type="caution">
    <text evidence="1">The sequence shown here is derived from an EMBL/GenBank/DDBJ whole genome shotgun (WGS) entry which is preliminary data.</text>
</comment>
<gene>
    <name evidence="1" type="ORF">N5I07_02900</name>
</gene>
<evidence type="ECO:0000313" key="2">
    <source>
        <dbReference type="Proteomes" id="UP001160758"/>
    </source>
</evidence>
<dbReference type="RefSeq" id="WP_279981072.1">
    <property type="nucleotide sequence ID" value="NZ_JAOCFT010000001.1"/>
</dbReference>
<accession>A0AA42V9B7</accession>
<dbReference type="AlphaFoldDB" id="A0AA42V9B7"/>
<reference evidence="1" key="1">
    <citation type="submission" date="2022-09" db="EMBL/GenBank/DDBJ databases">
        <title>Intensive care unit water sources are persistently colonized with multi-drug resistant bacteria and are the site of extensive horizontal gene transfer of antibiotic resistance genes.</title>
        <authorList>
            <person name="Diorio-Toth L."/>
        </authorList>
    </citation>
    <scope>NUCLEOTIDE SEQUENCE</scope>
    <source>
        <strain evidence="1">GD03796</strain>
    </source>
</reference>
<evidence type="ECO:0008006" key="3">
    <source>
        <dbReference type="Google" id="ProtNLM"/>
    </source>
</evidence>
<organism evidence="1 2">
    <name type="scientific">Aeromonas caviae</name>
    <name type="common">Aeromonas punctata</name>
    <dbReference type="NCBI Taxonomy" id="648"/>
    <lineage>
        <taxon>Bacteria</taxon>
        <taxon>Pseudomonadati</taxon>
        <taxon>Pseudomonadota</taxon>
        <taxon>Gammaproteobacteria</taxon>
        <taxon>Aeromonadales</taxon>
        <taxon>Aeromonadaceae</taxon>
        <taxon>Aeromonas</taxon>
    </lineage>
</organism>
<evidence type="ECO:0000313" key="1">
    <source>
        <dbReference type="EMBL" id="MDH1896562.1"/>
    </source>
</evidence>
<name>A0AA42V9B7_AERCA</name>
<dbReference type="EMBL" id="JAOCFT010000001">
    <property type="protein sequence ID" value="MDH1896562.1"/>
    <property type="molecule type" value="Genomic_DNA"/>
</dbReference>
<protein>
    <recommendedName>
        <fullName evidence="3">Lipoprotein</fullName>
    </recommendedName>
</protein>
<sequence>MKFYLILGIGFGLAGCATNQISSNLNGVDGLTLKQVNGNSFLERYELSSQASASSDLAFCIASNLSNKDVQLSDTSKSFVGQASGNLYIAGDKNNAAGGEVIKYKSDDGSKVAAQGRADYSFTFGFAPISRTVQFDVVAKKESGKLLLSFTEIMQAQKETGFSANNGFQPVGAWDGANPDMALSTLKDVATKIQRCMN</sequence>